<dbReference type="OrthoDB" id="1925408at2759"/>
<feature type="transmembrane region" description="Helical" evidence="2">
    <location>
        <begin position="100"/>
        <end position="120"/>
    </location>
</feature>
<feature type="transmembrane region" description="Helical" evidence="2">
    <location>
        <begin position="55"/>
        <end position="80"/>
    </location>
</feature>
<keyword evidence="2" id="KW-0812">Transmembrane</keyword>
<protein>
    <submittedName>
        <fullName evidence="4">Uncharacterized protein At5g19025-like</fullName>
    </submittedName>
</protein>
<dbReference type="GeneID" id="103697193"/>
<reference evidence="4" key="2">
    <citation type="submission" date="2025-08" db="UniProtKB">
        <authorList>
            <consortium name="RefSeq"/>
        </authorList>
    </citation>
    <scope>IDENTIFICATION</scope>
    <source>
        <tissue evidence="4">Young leaves</tissue>
    </source>
</reference>
<dbReference type="PANTHER" id="PTHR47479:SF2">
    <property type="entry name" value="OS05G0393200 PROTEIN"/>
    <property type="match status" value="1"/>
</dbReference>
<evidence type="ECO:0000313" key="3">
    <source>
        <dbReference type="Proteomes" id="UP000228380"/>
    </source>
</evidence>
<gene>
    <name evidence="4" type="primary">LOC103697193</name>
</gene>
<accession>A0A8B7BHY7</accession>
<organism evidence="3 4">
    <name type="scientific">Phoenix dactylifera</name>
    <name type="common">Date palm</name>
    <dbReference type="NCBI Taxonomy" id="42345"/>
    <lineage>
        <taxon>Eukaryota</taxon>
        <taxon>Viridiplantae</taxon>
        <taxon>Streptophyta</taxon>
        <taxon>Embryophyta</taxon>
        <taxon>Tracheophyta</taxon>
        <taxon>Spermatophyta</taxon>
        <taxon>Magnoliopsida</taxon>
        <taxon>Liliopsida</taxon>
        <taxon>Arecaceae</taxon>
        <taxon>Coryphoideae</taxon>
        <taxon>Phoeniceae</taxon>
        <taxon>Phoenix</taxon>
    </lineage>
</organism>
<evidence type="ECO:0000256" key="1">
    <source>
        <dbReference type="SAM" id="MobiDB-lite"/>
    </source>
</evidence>
<dbReference type="KEGG" id="pda:103697193"/>
<dbReference type="RefSeq" id="XP_008777223.2">
    <property type="nucleotide sequence ID" value="XM_008779001.4"/>
</dbReference>
<keyword evidence="3" id="KW-1185">Reference proteome</keyword>
<sequence length="266" mass="29174">MHRPFCPLTAMSSSSSSLSFEPKRNPNPGPNSSNHIPNSSCLLPCKHSSSATLDLLILVLVLFSCAFLIISSVVPLFRALSLLLFPLLRPLADSFHAAPLPYLAALFLLVLLATPAVAAVEPSRCARPWWPFWPRRRCGNPRCRGLLKALEFDLQFQTEEALRSPPAAAAAAALWKEIDGLPWKGGQQGNNPDYECLRAELRRLAPPNGRAVLLFRSRCGCPIAKLEAWGPKRGRRHKKGMATLALEGGKSGGSFFRFSSCQYLLT</sequence>
<reference evidence="3" key="1">
    <citation type="journal article" date="2019" name="Nat. Commun.">
        <title>Genome-wide association mapping of date palm fruit traits.</title>
        <authorList>
            <person name="Hazzouri K.M."/>
            <person name="Gros-Balthazard M."/>
            <person name="Flowers J.M."/>
            <person name="Copetti D."/>
            <person name="Lemansour A."/>
            <person name="Lebrun M."/>
            <person name="Masmoudi K."/>
            <person name="Ferrand S."/>
            <person name="Dhar M.I."/>
            <person name="Fresquez Z.A."/>
            <person name="Rosas U."/>
            <person name="Zhang J."/>
            <person name="Talag J."/>
            <person name="Lee S."/>
            <person name="Kudrna D."/>
            <person name="Powell R.F."/>
            <person name="Leitch I.J."/>
            <person name="Krueger R.R."/>
            <person name="Wing R.A."/>
            <person name="Amiri K.M.A."/>
            <person name="Purugganan M.D."/>
        </authorList>
    </citation>
    <scope>NUCLEOTIDE SEQUENCE [LARGE SCALE GENOMIC DNA]</scope>
    <source>
        <strain evidence="3">cv. Khalas</strain>
    </source>
</reference>
<evidence type="ECO:0000313" key="4">
    <source>
        <dbReference type="RefSeq" id="XP_008777223.2"/>
    </source>
</evidence>
<dbReference type="PANTHER" id="PTHR47479">
    <property type="entry name" value="OS05G0393200 PROTEIN"/>
    <property type="match status" value="1"/>
</dbReference>
<dbReference type="AlphaFoldDB" id="A0A8B7BHY7"/>
<feature type="region of interest" description="Disordered" evidence="1">
    <location>
        <begin position="1"/>
        <end position="31"/>
    </location>
</feature>
<name>A0A8B7BHY7_PHODC</name>
<evidence type="ECO:0000256" key="2">
    <source>
        <dbReference type="SAM" id="Phobius"/>
    </source>
</evidence>
<keyword evidence="2" id="KW-0472">Membrane</keyword>
<proteinExistence type="predicted"/>
<keyword evidence="2" id="KW-1133">Transmembrane helix</keyword>
<dbReference type="Proteomes" id="UP000228380">
    <property type="component" value="Chromosome 13"/>
</dbReference>
<dbReference type="InterPro" id="IPR044196">
    <property type="entry name" value="At5g19025-like"/>
</dbReference>